<proteinExistence type="predicted"/>
<evidence type="ECO:0000313" key="2">
    <source>
        <dbReference type="Proteomes" id="UP000446658"/>
    </source>
</evidence>
<accession>A0A844G9N4</accession>
<dbReference type="RefSeq" id="WP_230368925.1">
    <property type="nucleotide sequence ID" value="NZ_WLYX01000001.1"/>
</dbReference>
<dbReference type="Proteomes" id="UP000446658">
    <property type="component" value="Unassembled WGS sequence"/>
</dbReference>
<reference evidence="1 2" key="1">
    <citation type="submission" date="2019-11" db="EMBL/GenBank/DDBJ databases">
        <title>Draft genome sequence of Paludibacterium sp. dN18-1.</title>
        <authorList>
            <person name="Im W.-T."/>
        </authorList>
    </citation>
    <scope>NUCLEOTIDE SEQUENCE [LARGE SCALE GENOMIC DNA]</scope>
    <source>
        <strain evidence="2">dN 18-1</strain>
    </source>
</reference>
<dbReference type="EMBL" id="WLYX01000001">
    <property type="protein sequence ID" value="MTD32492.1"/>
    <property type="molecule type" value="Genomic_DNA"/>
</dbReference>
<organism evidence="1 2">
    <name type="scientific">Paludibacterium denitrificans</name>
    <dbReference type="NCBI Taxonomy" id="2675226"/>
    <lineage>
        <taxon>Bacteria</taxon>
        <taxon>Pseudomonadati</taxon>
        <taxon>Pseudomonadota</taxon>
        <taxon>Betaproteobacteria</taxon>
        <taxon>Neisseriales</taxon>
        <taxon>Chromobacteriaceae</taxon>
        <taxon>Paludibacterium</taxon>
    </lineage>
</organism>
<comment type="caution">
    <text evidence="1">The sequence shown here is derived from an EMBL/GenBank/DDBJ whole genome shotgun (WGS) entry which is preliminary data.</text>
</comment>
<sequence length="63" mass="6643">MNSVGEENVIRPALLFIKAADTAFSGKIATMVTSDRASGNLQHADASYMVQIGQLSSTQQSAN</sequence>
<keyword evidence="2" id="KW-1185">Reference proteome</keyword>
<evidence type="ECO:0000313" key="1">
    <source>
        <dbReference type="EMBL" id="MTD32492.1"/>
    </source>
</evidence>
<protein>
    <submittedName>
        <fullName evidence="1">Uncharacterized protein</fullName>
    </submittedName>
</protein>
<gene>
    <name evidence="1" type="ORF">GKE73_01885</name>
</gene>
<dbReference type="AlphaFoldDB" id="A0A844G9N4"/>
<name>A0A844G9N4_9NEIS</name>